<evidence type="ECO:0000313" key="2">
    <source>
        <dbReference type="EMBL" id="CAF0981126.1"/>
    </source>
</evidence>
<comment type="caution">
    <text evidence="2">The sequence shown here is derived from an EMBL/GenBank/DDBJ whole genome shotgun (WGS) entry which is preliminary data.</text>
</comment>
<reference evidence="2" key="1">
    <citation type="submission" date="2021-02" db="EMBL/GenBank/DDBJ databases">
        <authorList>
            <person name="Nowell W R."/>
        </authorList>
    </citation>
    <scope>NUCLEOTIDE SEQUENCE</scope>
</reference>
<organism evidence="2 4">
    <name type="scientific">Rotaria sordida</name>
    <dbReference type="NCBI Taxonomy" id="392033"/>
    <lineage>
        <taxon>Eukaryota</taxon>
        <taxon>Metazoa</taxon>
        <taxon>Spiralia</taxon>
        <taxon>Gnathifera</taxon>
        <taxon>Rotifera</taxon>
        <taxon>Eurotatoria</taxon>
        <taxon>Bdelloidea</taxon>
        <taxon>Philodinida</taxon>
        <taxon>Philodinidae</taxon>
        <taxon>Rotaria</taxon>
    </lineage>
</organism>
<evidence type="ECO:0000256" key="1">
    <source>
        <dbReference type="SAM" id="Phobius"/>
    </source>
</evidence>
<feature type="transmembrane region" description="Helical" evidence="1">
    <location>
        <begin position="20"/>
        <end position="39"/>
    </location>
</feature>
<evidence type="ECO:0000313" key="4">
    <source>
        <dbReference type="Proteomes" id="UP000663882"/>
    </source>
</evidence>
<protein>
    <submittedName>
        <fullName evidence="2">Uncharacterized protein</fullName>
    </submittedName>
</protein>
<sequence length="116" mass="13726">MTIFIYISNRLSSIKFQRKITMVSILNVLKCVIIMTLFFCCQYQATLINNDDNELIDFIFGDDLRELLPSQQNHLYHQQFQRASLRYHPHILYKKASLKPIIGKNGELIFSKRNDE</sequence>
<evidence type="ECO:0000313" key="3">
    <source>
        <dbReference type="EMBL" id="CAF1404958.1"/>
    </source>
</evidence>
<dbReference type="EMBL" id="CAJNOO010000571">
    <property type="protein sequence ID" value="CAF0981126.1"/>
    <property type="molecule type" value="Genomic_DNA"/>
</dbReference>
<keyword evidence="1" id="KW-0472">Membrane</keyword>
<dbReference type="OrthoDB" id="9993258at2759"/>
<keyword evidence="1" id="KW-0812">Transmembrane</keyword>
<dbReference type="AlphaFoldDB" id="A0A814F738"/>
<proteinExistence type="predicted"/>
<accession>A0A814F738</accession>
<dbReference type="Proteomes" id="UP000663882">
    <property type="component" value="Unassembled WGS sequence"/>
</dbReference>
<gene>
    <name evidence="2" type="ORF">RFH988_LOCUS13149</name>
    <name evidence="3" type="ORF">SEV965_LOCUS31616</name>
</gene>
<dbReference type="EMBL" id="CAJNOU010003700">
    <property type="protein sequence ID" value="CAF1404958.1"/>
    <property type="molecule type" value="Genomic_DNA"/>
</dbReference>
<name>A0A814F738_9BILA</name>
<keyword evidence="1" id="KW-1133">Transmembrane helix</keyword>
<dbReference type="Proteomes" id="UP000663889">
    <property type="component" value="Unassembled WGS sequence"/>
</dbReference>